<proteinExistence type="predicted"/>
<reference evidence="2" key="1">
    <citation type="journal article" date="2017" name="Nat. Microbiol.">
        <title>Global analysis of biosynthetic gene clusters reveals vast potential of secondary metabolite production in Penicillium species.</title>
        <authorList>
            <person name="Nielsen J.C."/>
            <person name="Grijseels S."/>
            <person name="Prigent S."/>
            <person name="Ji B."/>
            <person name="Dainat J."/>
            <person name="Nielsen K.F."/>
            <person name="Frisvad J.C."/>
            <person name="Workman M."/>
            <person name="Nielsen J."/>
        </authorList>
    </citation>
    <scope>NUCLEOTIDE SEQUENCE [LARGE SCALE GENOMIC DNA]</scope>
    <source>
        <strain evidence="2">IBT 14082</strain>
    </source>
</reference>
<protein>
    <submittedName>
        <fullName evidence="1">Uncharacterized protein</fullName>
    </submittedName>
</protein>
<comment type="caution">
    <text evidence="1">The sequence shown here is derived from an EMBL/GenBank/DDBJ whole genome shotgun (WGS) entry which is preliminary data.</text>
</comment>
<dbReference type="EMBL" id="MLQL01000007">
    <property type="protein sequence ID" value="OQE26162.1"/>
    <property type="molecule type" value="Genomic_DNA"/>
</dbReference>
<dbReference type="AlphaFoldDB" id="A0A1V6TIE6"/>
<dbReference type="OrthoDB" id="5401170at2759"/>
<evidence type="ECO:0000313" key="1">
    <source>
        <dbReference type="EMBL" id="OQE26162.1"/>
    </source>
</evidence>
<organism evidence="1 2">
    <name type="scientific">Penicillium flavigenum</name>
    <dbReference type="NCBI Taxonomy" id="254877"/>
    <lineage>
        <taxon>Eukaryota</taxon>
        <taxon>Fungi</taxon>
        <taxon>Dikarya</taxon>
        <taxon>Ascomycota</taxon>
        <taxon>Pezizomycotina</taxon>
        <taxon>Eurotiomycetes</taxon>
        <taxon>Eurotiomycetidae</taxon>
        <taxon>Eurotiales</taxon>
        <taxon>Aspergillaceae</taxon>
        <taxon>Penicillium</taxon>
    </lineage>
</organism>
<accession>A0A1V6TIE6</accession>
<name>A0A1V6TIE6_9EURO</name>
<dbReference type="Proteomes" id="UP000191342">
    <property type="component" value="Unassembled WGS sequence"/>
</dbReference>
<evidence type="ECO:0000313" key="2">
    <source>
        <dbReference type="Proteomes" id="UP000191342"/>
    </source>
</evidence>
<sequence length="247" mass="28117">MSRSRDFVVTTPSVNFDHLGGAEIKFDHPSLSAPHTFVLDEKISEDYQTMTRKEYEGQPGPPFAVIKFSCHSLLDPTQQGFMGIYMQIPLDGTFSSAPEVRAQQAVRQHTHTELTALATLDRENCTAVPKLLGYGEGSQGAQEYVPGGYINYVVWERVPGEPVDYYSFWKRDFEYRQELSRCSWRPGLTPPRKLIYDDVTKAMHISGFRGACLIETEPFSDVTYVLWGLAKPSDRLDWDVDSSDWTW</sequence>
<keyword evidence="2" id="KW-1185">Reference proteome</keyword>
<gene>
    <name evidence="1" type="ORF">PENFLA_c007G03578</name>
</gene>